<dbReference type="InterPro" id="IPR012662">
    <property type="entry name" value="CHP02449"/>
</dbReference>
<dbReference type="AlphaFoldDB" id="A0A250KUE0"/>
<dbReference type="EMBL" id="AP017928">
    <property type="protein sequence ID" value="BBA35278.1"/>
    <property type="molecule type" value="Genomic_DNA"/>
</dbReference>
<name>A0A250KUE0_9GAMM</name>
<gene>
    <name evidence="2" type="ORF">sS8_3340</name>
</gene>
<sequence length="74" mass="8639">MIADMFDLDAELARLENRIDILVATCERLRGENRVLKSTIEEWMQERVQLSDKTEMAKSRVEAMISRLKSMGHE</sequence>
<evidence type="ECO:0008006" key="4">
    <source>
        <dbReference type="Google" id="ProtNLM"/>
    </source>
</evidence>
<organism evidence="2 3">
    <name type="scientific">Methylocaldum marinum</name>
    <dbReference type="NCBI Taxonomy" id="1432792"/>
    <lineage>
        <taxon>Bacteria</taxon>
        <taxon>Pseudomonadati</taxon>
        <taxon>Pseudomonadota</taxon>
        <taxon>Gammaproteobacteria</taxon>
        <taxon>Methylococcales</taxon>
        <taxon>Methylococcaceae</taxon>
        <taxon>Methylocaldum</taxon>
    </lineage>
</organism>
<reference evidence="2 3" key="1">
    <citation type="submission" date="2016-12" db="EMBL/GenBank/DDBJ databases">
        <title>Genome sequencing of Methylocaldum marinum.</title>
        <authorList>
            <person name="Takeuchi M."/>
            <person name="Kamagata Y."/>
            <person name="Hiraoka S."/>
            <person name="Oshima K."/>
            <person name="Hattori M."/>
            <person name="Iwasaki W."/>
        </authorList>
    </citation>
    <scope>NUCLEOTIDE SEQUENCE [LARGE SCALE GENOMIC DNA]</scope>
    <source>
        <strain evidence="2 3">S8</strain>
    </source>
</reference>
<accession>A0A250KUE0</accession>
<keyword evidence="3" id="KW-1185">Reference proteome</keyword>
<dbReference type="Proteomes" id="UP000266313">
    <property type="component" value="Chromosome"/>
</dbReference>
<keyword evidence="1" id="KW-0175">Coiled coil</keyword>
<dbReference type="KEGG" id="mmai:sS8_3340"/>
<dbReference type="RefSeq" id="WP_331852261.1">
    <property type="nucleotide sequence ID" value="NZ_AP017928.1"/>
</dbReference>
<evidence type="ECO:0000313" key="3">
    <source>
        <dbReference type="Proteomes" id="UP000266313"/>
    </source>
</evidence>
<protein>
    <recommendedName>
        <fullName evidence="4">TIGR02449 family protein</fullName>
    </recommendedName>
</protein>
<dbReference type="NCBIfam" id="TIGR02449">
    <property type="entry name" value="TIGR02449 family protein"/>
    <property type="match status" value="1"/>
</dbReference>
<feature type="coiled-coil region" evidence="1">
    <location>
        <begin position="5"/>
        <end position="53"/>
    </location>
</feature>
<evidence type="ECO:0000256" key="1">
    <source>
        <dbReference type="SAM" id="Coils"/>
    </source>
</evidence>
<proteinExistence type="predicted"/>
<evidence type="ECO:0000313" key="2">
    <source>
        <dbReference type="EMBL" id="BBA35278.1"/>
    </source>
</evidence>